<protein>
    <submittedName>
        <fullName evidence="1">Uncharacterized protein</fullName>
    </submittedName>
</protein>
<reference evidence="1 2" key="1">
    <citation type="submission" date="2018-02" db="EMBL/GenBank/DDBJ databases">
        <authorList>
            <person name="Cohen D.B."/>
            <person name="Kent A.D."/>
        </authorList>
    </citation>
    <scope>NUCLEOTIDE SEQUENCE [LARGE SCALE GENOMIC DNA]</scope>
    <source>
        <strain evidence="1 2">CCAP 1448/3</strain>
    </source>
</reference>
<keyword evidence="2" id="KW-1185">Reference proteome</keyword>
<reference evidence="1 2" key="2">
    <citation type="submission" date="2018-03" db="EMBL/GenBank/DDBJ databases">
        <title>The ancient ancestry and fast evolution of plastids.</title>
        <authorList>
            <person name="Moore K.R."/>
            <person name="Magnabosco C."/>
            <person name="Momper L."/>
            <person name="Gold D.A."/>
            <person name="Bosak T."/>
            <person name="Fournier G.P."/>
        </authorList>
    </citation>
    <scope>NUCLEOTIDE SEQUENCE [LARGE SCALE GENOMIC DNA]</scope>
    <source>
        <strain evidence="1 2">CCAP 1448/3</strain>
    </source>
</reference>
<sequence>MSKKHHISVKLPCSKKLWQAIQTKANSLDKDPVTVTIDTLNQAFGLSLTSESLPTNQELSQVKTRLAAIEQAIKPLLIDPHLSQKLVELLDKKPDIIREELPLDRGFQSSISTLNVYAASVHSLTDDDIEDEPDEILYDFLPG</sequence>
<accession>A0A2T1BZN8</accession>
<organism evidence="1 2">
    <name type="scientific">Merismopedia glauca CCAP 1448/3</name>
    <dbReference type="NCBI Taxonomy" id="1296344"/>
    <lineage>
        <taxon>Bacteria</taxon>
        <taxon>Bacillati</taxon>
        <taxon>Cyanobacteriota</taxon>
        <taxon>Cyanophyceae</taxon>
        <taxon>Synechococcales</taxon>
        <taxon>Merismopediaceae</taxon>
        <taxon>Merismopedia</taxon>
    </lineage>
</organism>
<evidence type="ECO:0000313" key="2">
    <source>
        <dbReference type="Proteomes" id="UP000238762"/>
    </source>
</evidence>
<dbReference type="RefSeq" id="WP_106290034.1">
    <property type="nucleotide sequence ID" value="NZ_CAWNTC010000134.1"/>
</dbReference>
<proteinExistence type="predicted"/>
<dbReference type="AlphaFoldDB" id="A0A2T1BZN8"/>
<evidence type="ECO:0000313" key="1">
    <source>
        <dbReference type="EMBL" id="PSB01490.1"/>
    </source>
</evidence>
<gene>
    <name evidence="1" type="ORF">C7B64_17995</name>
</gene>
<comment type="caution">
    <text evidence="1">The sequence shown here is derived from an EMBL/GenBank/DDBJ whole genome shotgun (WGS) entry which is preliminary data.</text>
</comment>
<dbReference type="EMBL" id="PVWJ01000104">
    <property type="protein sequence ID" value="PSB01490.1"/>
    <property type="molecule type" value="Genomic_DNA"/>
</dbReference>
<name>A0A2T1BZN8_9CYAN</name>
<dbReference type="Proteomes" id="UP000238762">
    <property type="component" value="Unassembled WGS sequence"/>
</dbReference>